<dbReference type="EMBL" id="JPWH01000012">
    <property type="protein sequence ID" value="RCK47681.1"/>
    <property type="molecule type" value="Genomic_DNA"/>
</dbReference>
<dbReference type="AlphaFoldDB" id="A0A367X4J9"/>
<proteinExistence type="predicted"/>
<evidence type="ECO:0000313" key="1">
    <source>
        <dbReference type="EMBL" id="RCK47681.1"/>
    </source>
</evidence>
<gene>
    <name evidence="1" type="ORF">TH25_15525</name>
</gene>
<protein>
    <submittedName>
        <fullName evidence="1">Uncharacterized protein</fullName>
    </submittedName>
</protein>
<comment type="caution">
    <text evidence="1">The sequence shown here is derived from an EMBL/GenBank/DDBJ whole genome shotgun (WGS) entry which is preliminary data.</text>
</comment>
<organism evidence="1 2">
    <name type="scientific">Thalassospira profundimaris</name>
    <dbReference type="NCBI Taxonomy" id="502049"/>
    <lineage>
        <taxon>Bacteria</taxon>
        <taxon>Pseudomonadati</taxon>
        <taxon>Pseudomonadota</taxon>
        <taxon>Alphaproteobacteria</taxon>
        <taxon>Rhodospirillales</taxon>
        <taxon>Thalassospiraceae</taxon>
        <taxon>Thalassospira</taxon>
    </lineage>
</organism>
<evidence type="ECO:0000313" key="2">
    <source>
        <dbReference type="Proteomes" id="UP000252517"/>
    </source>
</evidence>
<accession>A0A367X4J9</accession>
<reference evidence="1 2" key="1">
    <citation type="submission" date="2014-07" db="EMBL/GenBank/DDBJ databases">
        <title>Draft genome sequence of Thalassospira profundimaris S25-3-2.</title>
        <authorList>
            <person name="Lai Q."/>
            <person name="Shao Z."/>
        </authorList>
    </citation>
    <scope>NUCLEOTIDE SEQUENCE [LARGE SCALE GENOMIC DNA]</scope>
    <source>
        <strain evidence="1 2">S25-3-2</strain>
    </source>
</reference>
<dbReference type="RefSeq" id="WP_114089157.1">
    <property type="nucleotide sequence ID" value="NZ_JPWH01000012.1"/>
</dbReference>
<dbReference type="Proteomes" id="UP000252517">
    <property type="component" value="Unassembled WGS sequence"/>
</dbReference>
<dbReference type="OrthoDB" id="7364080at2"/>
<sequence length="96" mass="10492">MSDLTKLIAAAITAFQAIDAKYYQADINTKAALKRDRIKAANAVLKLRDKQIELDTAINAADITEMNKLATEVKDGAVLQVDFTKLIGILAKYVPI</sequence>
<name>A0A367X4J9_9PROT</name>